<dbReference type="Proteomes" id="UP001165289">
    <property type="component" value="Unassembled WGS sequence"/>
</dbReference>
<dbReference type="InterPro" id="IPR015915">
    <property type="entry name" value="Kelch-typ_b-propeller"/>
</dbReference>
<dbReference type="CDD" id="cd00063">
    <property type="entry name" value="FN3"/>
    <property type="match status" value="2"/>
</dbReference>
<dbReference type="GO" id="GO:0035097">
    <property type="term" value="C:histone methyltransferase complex"/>
    <property type="evidence" value="ECO:0007669"/>
    <property type="project" value="TreeGrafter"/>
</dbReference>
<keyword evidence="2" id="KW-0880">Kelch repeat</keyword>
<dbReference type="SMART" id="SM00060">
    <property type="entry name" value="FN3"/>
    <property type="match status" value="2"/>
</dbReference>
<dbReference type="Pfam" id="PF00041">
    <property type="entry name" value="fn3"/>
    <property type="match status" value="1"/>
</dbReference>
<dbReference type="InterPro" id="IPR036116">
    <property type="entry name" value="FN3_sf"/>
</dbReference>
<evidence type="ECO:0000313" key="8">
    <source>
        <dbReference type="Proteomes" id="UP001165289"/>
    </source>
</evidence>
<evidence type="ECO:0000256" key="1">
    <source>
        <dbReference type="ARBA" id="ARBA00004123"/>
    </source>
</evidence>
<protein>
    <submittedName>
        <fullName evidence="7">Host cell factor 1-like</fullName>
    </submittedName>
</protein>
<feature type="compositionally biased region" description="Basic and acidic residues" evidence="5">
    <location>
        <begin position="68"/>
        <end position="86"/>
    </location>
</feature>
<keyword evidence="4" id="KW-0539">Nucleus</keyword>
<feature type="domain" description="Fibronectin type-III" evidence="6">
    <location>
        <begin position="477"/>
        <end position="594"/>
    </location>
</feature>
<feature type="compositionally biased region" description="Polar residues" evidence="5">
    <location>
        <begin position="43"/>
        <end position="67"/>
    </location>
</feature>
<comment type="subcellular location">
    <subcellularLocation>
        <location evidence="1">Nucleus</location>
    </subcellularLocation>
</comment>
<dbReference type="Gene3D" id="2.60.40.10">
    <property type="entry name" value="Immunoglobulins"/>
    <property type="match status" value="2"/>
</dbReference>
<sequence length="723" mass="79179">MSGQDSELMVLPDDNTDTVNEGKIQGTANQEEQSGDTDMQPMDDSTSISPNKTDAPSLPVTLTSPKTQDIRDIGELTRSGGGKEEPMQIAEPTSSKDISTTADRSDTKMDTATSKTPQHVANVGGINWKQVPSTTGPIPRPRHGHRAVTIKELIIIFGGGNEGIIDELNVLNTGTNQWFAPATRGEVPAGCAAFGFISDGVRLLIFGGMLEYGRYSNDLYELLASRWEWRRLTPLGTTPCPRLGHTFIMVDQKAIVFGGLSNEAEDPKSTNIPKYLNDLLYIEIKEGTTLSWIAPSISGQPPSPRESHTSVAYSGKKGGEKKMVVYGGMNGKRLGDCFMLDSSNWTWTKLVFKGPVPVARSLHTASLIGSFMYVFGGWCPKKGCEEDLPKDVSKMESVWECTNTISRLNLDTMSWETIVCNKDGNSPLPKPRAGHCAAVVDTRVYIWSGRDGFNRGWDEQQVCCDDLWYLETDMPPAPSRVQLVRAGTNTLEVSWGYVSSADEYLLQIQLYQVKKTSESQPNPTEKQPNPTEWYNVDQVKKTSMSVSKYKVHDDGKDNLIELQVGTAYKFRVAAINSCGRGPFSEMTAFKTCLPGFPGAPSTIRITKVSEGAQLSWEPPANSLGDIQEYTVYLAVKPSSISQQTNQLTFARVYVGARATCVVSQGNLVNAHVDTSSKPAILFRIAAKNEKGYGPATQVRWLQENAPKRPAVGQGDDPKKSKSS</sequence>
<evidence type="ECO:0000313" key="7">
    <source>
        <dbReference type="EMBL" id="KAI6647286.1"/>
    </source>
</evidence>
<dbReference type="InterPro" id="IPR043536">
    <property type="entry name" value="HCF1/2"/>
</dbReference>
<evidence type="ECO:0000259" key="6">
    <source>
        <dbReference type="PROSITE" id="PS50853"/>
    </source>
</evidence>
<keyword evidence="3" id="KW-0677">Repeat</keyword>
<dbReference type="EMBL" id="JAKMXF010000343">
    <property type="protein sequence ID" value="KAI6647286.1"/>
    <property type="molecule type" value="Genomic_DNA"/>
</dbReference>
<feature type="compositionally biased region" description="Polar residues" evidence="5">
    <location>
        <begin position="91"/>
        <end position="102"/>
    </location>
</feature>
<reference evidence="7 8" key="1">
    <citation type="journal article" date="2023" name="BMC Biol.">
        <title>The compact genome of the sponge Oopsacas minuta (Hexactinellida) is lacking key metazoan core genes.</title>
        <authorList>
            <person name="Santini S."/>
            <person name="Schenkelaars Q."/>
            <person name="Jourda C."/>
            <person name="Duchesne M."/>
            <person name="Belahbib H."/>
            <person name="Rocher C."/>
            <person name="Selva M."/>
            <person name="Riesgo A."/>
            <person name="Vervoort M."/>
            <person name="Leys S.P."/>
            <person name="Kodjabachian L."/>
            <person name="Le Bivic A."/>
            <person name="Borchiellini C."/>
            <person name="Claverie J.M."/>
            <person name="Renard E."/>
        </authorList>
    </citation>
    <scope>NUCLEOTIDE SEQUENCE [LARGE SCALE GENOMIC DNA]</scope>
    <source>
        <strain evidence="7">SPO-2</strain>
    </source>
</reference>
<name>A0AAV7JF63_9METZ</name>
<dbReference type="PANTHER" id="PTHR46003">
    <property type="entry name" value="HOST CELL FACTOR"/>
    <property type="match status" value="1"/>
</dbReference>
<keyword evidence="8" id="KW-1185">Reference proteome</keyword>
<organism evidence="7 8">
    <name type="scientific">Oopsacas minuta</name>
    <dbReference type="NCBI Taxonomy" id="111878"/>
    <lineage>
        <taxon>Eukaryota</taxon>
        <taxon>Metazoa</taxon>
        <taxon>Porifera</taxon>
        <taxon>Hexactinellida</taxon>
        <taxon>Hexasterophora</taxon>
        <taxon>Lyssacinosida</taxon>
        <taxon>Leucopsacidae</taxon>
        <taxon>Oopsacas</taxon>
    </lineage>
</organism>
<dbReference type="InterPro" id="IPR059124">
    <property type="entry name" value="Kelch_HCF"/>
</dbReference>
<feature type="region of interest" description="Disordered" evidence="5">
    <location>
        <begin position="1"/>
        <end position="115"/>
    </location>
</feature>
<comment type="caution">
    <text evidence="7">The sequence shown here is derived from an EMBL/GenBank/DDBJ whole genome shotgun (WGS) entry which is preliminary data.</text>
</comment>
<evidence type="ECO:0000256" key="3">
    <source>
        <dbReference type="ARBA" id="ARBA00022737"/>
    </source>
</evidence>
<dbReference type="Pfam" id="PF13854">
    <property type="entry name" value="Kelch_HCF"/>
    <property type="match status" value="1"/>
</dbReference>
<proteinExistence type="predicted"/>
<dbReference type="InterPro" id="IPR013783">
    <property type="entry name" value="Ig-like_fold"/>
</dbReference>
<dbReference type="PROSITE" id="PS50853">
    <property type="entry name" value="FN3"/>
    <property type="match status" value="1"/>
</dbReference>
<dbReference type="Gene3D" id="2.120.10.80">
    <property type="entry name" value="Kelch-type beta propeller"/>
    <property type="match status" value="2"/>
</dbReference>
<evidence type="ECO:0000256" key="4">
    <source>
        <dbReference type="ARBA" id="ARBA00023242"/>
    </source>
</evidence>
<dbReference type="SUPFAM" id="SSF49265">
    <property type="entry name" value="Fibronectin type III"/>
    <property type="match status" value="1"/>
</dbReference>
<evidence type="ECO:0000256" key="2">
    <source>
        <dbReference type="ARBA" id="ARBA00022441"/>
    </source>
</evidence>
<dbReference type="SUPFAM" id="SSF117281">
    <property type="entry name" value="Kelch motif"/>
    <property type="match status" value="2"/>
</dbReference>
<dbReference type="PANTHER" id="PTHR46003:SF1">
    <property type="entry name" value="HOST CELL FACTOR"/>
    <property type="match status" value="1"/>
</dbReference>
<dbReference type="AlphaFoldDB" id="A0AAV7JF63"/>
<dbReference type="GO" id="GO:0006338">
    <property type="term" value="P:chromatin remodeling"/>
    <property type="evidence" value="ECO:0007669"/>
    <property type="project" value="TreeGrafter"/>
</dbReference>
<dbReference type="InterPro" id="IPR003961">
    <property type="entry name" value="FN3_dom"/>
</dbReference>
<dbReference type="GO" id="GO:0003713">
    <property type="term" value="F:transcription coactivator activity"/>
    <property type="evidence" value="ECO:0007669"/>
    <property type="project" value="TreeGrafter"/>
</dbReference>
<accession>A0AAV7JF63</accession>
<feature type="region of interest" description="Disordered" evidence="5">
    <location>
        <begin position="698"/>
        <end position="723"/>
    </location>
</feature>
<evidence type="ECO:0000256" key="5">
    <source>
        <dbReference type="SAM" id="MobiDB-lite"/>
    </source>
</evidence>
<gene>
    <name evidence="7" type="ORF">LOD99_12283</name>
</gene>